<dbReference type="PANTHER" id="PTHR47436:SF1">
    <property type="entry name" value="SET DOMAIN-CONTAINING PROTEIN"/>
    <property type="match status" value="1"/>
</dbReference>
<evidence type="ECO:0000313" key="1">
    <source>
        <dbReference type="EMBL" id="CAD7700335.1"/>
    </source>
</evidence>
<dbReference type="InterPro" id="IPR046341">
    <property type="entry name" value="SET_dom_sf"/>
</dbReference>
<dbReference type="SUPFAM" id="SSF82199">
    <property type="entry name" value="SET domain"/>
    <property type="match status" value="1"/>
</dbReference>
<dbReference type="OrthoDB" id="5945798at2759"/>
<dbReference type="InterPro" id="IPR044237">
    <property type="entry name" value="ATXR2-like"/>
</dbReference>
<evidence type="ECO:0000313" key="2">
    <source>
        <dbReference type="Proteomes" id="UP000708148"/>
    </source>
</evidence>
<comment type="caution">
    <text evidence="1">The sequence shown here is derived from an EMBL/GenBank/DDBJ whole genome shotgun (WGS) entry which is preliminary data.</text>
</comment>
<dbReference type="PANTHER" id="PTHR47436">
    <property type="entry name" value="HISTONE-LYSINE N-METHYLTRANSFERASE ATXR2"/>
    <property type="match status" value="1"/>
</dbReference>
<protein>
    <submittedName>
        <fullName evidence="1">Uncharacterized protein</fullName>
    </submittedName>
</protein>
<dbReference type="Proteomes" id="UP000708148">
    <property type="component" value="Unassembled WGS sequence"/>
</dbReference>
<organism evidence="1 2">
    <name type="scientific">Ostreobium quekettii</name>
    <dbReference type="NCBI Taxonomy" id="121088"/>
    <lineage>
        <taxon>Eukaryota</taxon>
        <taxon>Viridiplantae</taxon>
        <taxon>Chlorophyta</taxon>
        <taxon>core chlorophytes</taxon>
        <taxon>Ulvophyceae</taxon>
        <taxon>TCBD clade</taxon>
        <taxon>Bryopsidales</taxon>
        <taxon>Ostreobineae</taxon>
        <taxon>Ostreobiaceae</taxon>
        <taxon>Ostreobium</taxon>
    </lineage>
</organism>
<dbReference type="AlphaFoldDB" id="A0A8S1IYE5"/>
<reference evidence="1" key="1">
    <citation type="submission" date="2020-12" db="EMBL/GenBank/DDBJ databases">
        <authorList>
            <person name="Iha C."/>
        </authorList>
    </citation>
    <scope>NUCLEOTIDE SEQUENCE</scope>
</reference>
<keyword evidence="2" id="KW-1185">Reference proteome</keyword>
<proteinExistence type="predicted"/>
<sequence length="158" mass="16817">MSAPGDPQAAVQRQIDELLQPPAPAAAEAYFAELCEDCRGVCVRLDAGGGRGKGLFATTSFEPGDVILEEAPLVGGQHAQNKRGAVLCSHCFQHVGSLEYQLSWWLMNNIEEPEGSGAEVPAHASTVTDSEMERDLLLGALTLPHSERFAGTVQAGMR</sequence>
<name>A0A8S1IYE5_9CHLO</name>
<dbReference type="GO" id="GO:0008168">
    <property type="term" value="F:methyltransferase activity"/>
    <property type="evidence" value="ECO:0007669"/>
    <property type="project" value="InterPro"/>
</dbReference>
<dbReference type="EMBL" id="CAJHUC010001226">
    <property type="protein sequence ID" value="CAD7700335.1"/>
    <property type="molecule type" value="Genomic_DNA"/>
</dbReference>
<accession>A0A8S1IYE5</accession>
<gene>
    <name evidence="1" type="ORF">OSTQU699_LOCUS5694</name>
</gene>